<dbReference type="EMBL" id="LR746267">
    <property type="protein sequence ID" value="CAA7395228.1"/>
    <property type="molecule type" value="Genomic_DNA"/>
</dbReference>
<dbReference type="InterPro" id="IPR002100">
    <property type="entry name" value="TF_MADSbox"/>
</dbReference>
<dbReference type="EMBL" id="LR743591">
    <property type="protein sequence ID" value="CAA2619218.1"/>
    <property type="molecule type" value="Genomic_DNA"/>
</dbReference>
<dbReference type="SUPFAM" id="SSF55455">
    <property type="entry name" value="SRF-like"/>
    <property type="match status" value="1"/>
</dbReference>
<dbReference type="PANTHER" id="PTHR11945:SF841">
    <property type="entry name" value="AGAMOUS-LIKE MADS-BOX PROTEIN AGL80"/>
    <property type="match status" value="1"/>
</dbReference>
<evidence type="ECO:0000256" key="6">
    <source>
        <dbReference type="SAM" id="Coils"/>
    </source>
</evidence>
<evidence type="ECO:0000313" key="9">
    <source>
        <dbReference type="EMBL" id="CAA2619218.1"/>
    </source>
</evidence>
<dbReference type="OrthoDB" id="762064at2759"/>
<dbReference type="PRINTS" id="PR00404">
    <property type="entry name" value="MADSDOMAIN"/>
</dbReference>
<proteinExistence type="predicted"/>
<reference evidence="10" key="1">
    <citation type="submission" date="2020-02" db="EMBL/GenBank/DDBJ databases">
        <authorList>
            <person name="Scholz U."/>
            <person name="Mascher M."/>
            <person name="Fiebig A."/>
        </authorList>
    </citation>
    <scope>NUCLEOTIDE SEQUENCE</scope>
</reference>
<dbReference type="PANTHER" id="PTHR11945">
    <property type="entry name" value="MADS BOX PROTEIN"/>
    <property type="match status" value="1"/>
</dbReference>
<keyword evidence="3" id="KW-0238">DNA-binding</keyword>
<name>A0A7I8KDQ9_SPIIN</name>
<evidence type="ECO:0000256" key="3">
    <source>
        <dbReference type="ARBA" id="ARBA00023125"/>
    </source>
</evidence>
<feature type="coiled-coil region" evidence="6">
    <location>
        <begin position="89"/>
        <end position="116"/>
    </location>
</feature>
<dbReference type="Pfam" id="PF00319">
    <property type="entry name" value="SRF-TF"/>
    <property type="match status" value="1"/>
</dbReference>
<keyword evidence="2" id="KW-0805">Transcription regulation</keyword>
<dbReference type="SMART" id="SM00432">
    <property type="entry name" value="MADS"/>
    <property type="match status" value="1"/>
</dbReference>
<gene>
    <name evidence="9" type="ORF">SI7747_04005385</name>
    <name evidence="10" type="ORF">SI8410_04005889</name>
</gene>
<accession>A0A7I8KDQ9</accession>
<feature type="compositionally biased region" description="Polar residues" evidence="7">
    <location>
        <begin position="210"/>
        <end position="233"/>
    </location>
</feature>
<evidence type="ECO:0000313" key="11">
    <source>
        <dbReference type="Proteomes" id="UP000663760"/>
    </source>
</evidence>
<evidence type="ECO:0000256" key="5">
    <source>
        <dbReference type="ARBA" id="ARBA00023242"/>
    </source>
</evidence>
<dbReference type="GO" id="GO:0046983">
    <property type="term" value="F:protein dimerization activity"/>
    <property type="evidence" value="ECO:0007669"/>
    <property type="project" value="InterPro"/>
</dbReference>
<comment type="subcellular location">
    <subcellularLocation>
        <location evidence="1">Nucleus</location>
    </subcellularLocation>
</comment>
<dbReference type="AlphaFoldDB" id="A0A7I8KDQ9"/>
<evidence type="ECO:0000256" key="1">
    <source>
        <dbReference type="ARBA" id="ARBA00004123"/>
    </source>
</evidence>
<evidence type="ECO:0000313" key="10">
    <source>
        <dbReference type="EMBL" id="CAA7395228.1"/>
    </source>
</evidence>
<sequence length="233" mass="26541">MSRKKMKMKLQLMGNKAARRQTFRKRKSCLVKKAGELSVLCDVQAVMIIHSPYEHGIQIWPSKEEASSLLRRFLSMPSYERKRHGMDQEAFLRQQINVLSSKVEKEEKKNQELELEYLVGWFLGCGERALKQLTYDELSHLHLMVEAKLEEVQATMNALLLHQQTPGGFLCHAAVEGEPNNMLPHGLPSFYGSVEERIRALSGPDWQREMMTSPSLPSISTLAPSSSFPPLMS</sequence>
<dbReference type="InterPro" id="IPR036879">
    <property type="entry name" value="TF_MADSbox_sf"/>
</dbReference>
<keyword evidence="4" id="KW-0804">Transcription</keyword>
<dbReference type="PROSITE" id="PS50066">
    <property type="entry name" value="MADS_BOX_2"/>
    <property type="match status" value="1"/>
</dbReference>
<feature type="region of interest" description="Disordered" evidence="7">
    <location>
        <begin position="209"/>
        <end position="233"/>
    </location>
</feature>
<protein>
    <recommendedName>
        <fullName evidence="8">MADS-box domain-containing protein</fullName>
    </recommendedName>
</protein>
<dbReference type="GO" id="GO:0005634">
    <property type="term" value="C:nucleus"/>
    <property type="evidence" value="ECO:0007669"/>
    <property type="project" value="UniProtKB-SubCell"/>
</dbReference>
<feature type="domain" description="MADS-box" evidence="8">
    <location>
        <begin position="3"/>
        <end position="51"/>
    </location>
</feature>
<evidence type="ECO:0000259" key="8">
    <source>
        <dbReference type="PROSITE" id="PS50066"/>
    </source>
</evidence>
<dbReference type="GO" id="GO:0000981">
    <property type="term" value="F:DNA-binding transcription factor activity, RNA polymerase II-specific"/>
    <property type="evidence" value="ECO:0007669"/>
    <property type="project" value="InterPro"/>
</dbReference>
<organism evidence="10 11">
    <name type="scientific">Spirodela intermedia</name>
    <name type="common">Intermediate duckweed</name>
    <dbReference type="NCBI Taxonomy" id="51605"/>
    <lineage>
        <taxon>Eukaryota</taxon>
        <taxon>Viridiplantae</taxon>
        <taxon>Streptophyta</taxon>
        <taxon>Embryophyta</taxon>
        <taxon>Tracheophyta</taxon>
        <taxon>Spermatophyta</taxon>
        <taxon>Magnoliopsida</taxon>
        <taxon>Liliopsida</taxon>
        <taxon>Araceae</taxon>
        <taxon>Lemnoideae</taxon>
        <taxon>Spirodela</taxon>
    </lineage>
</organism>
<evidence type="ECO:0000256" key="7">
    <source>
        <dbReference type="SAM" id="MobiDB-lite"/>
    </source>
</evidence>
<keyword evidence="6" id="KW-0175">Coiled coil</keyword>
<dbReference type="Proteomes" id="UP000663760">
    <property type="component" value="Chromosome 4"/>
</dbReference>
<keyword evidence="5" id="KW-0539">Nucleus</keyword>
<dbReference type="GO" id="GO:0045944">
    <property type="term" value="P:positive regulation of transcription by RNA polymerase II"/>
    <property type="evidence" value="ECO:0007669"/>
    <property type="project" value="InterPro"/>
</dbReference>
<keyword evidence="11" id="KW-1185">Reference proteome</keyword>
<dbReference type="InterPro" id="IPR033897">
    <property type="entry name" value="SRF-like_MADS-box"/>
</dbReference>
<evidence type="ECO:0000256" key="4">
    <source>
        <dbReference type="ARBA" id="ARBA00023163"/>
    </source>
</evidence>
<dbReference type="CDD" id="cd00266">
    <property type="entry name" value="MADS_SRF_like"/>
    <property type="match status" value="1"/>
</dbReference>
<evidence type="ECO:0000256" key="2">
    <source>
        <dbReference type="ARBA" id="ARBA00023015"/>
    </source>
</evidence>
<dbReference type="GO" id="GO:0000978">
    <property type="term" value="F:RNA polymerase II cis-regulatory region sequence-specific DNA binding"/>
    <property type="evidence" value="ECO:0007669"/>
    <property type="project" value="TreeGrafter"/>
</dbReference>
<dbReference type="Gene3D" id="3.40.1810.10">
    <property type="entry name" value="Transcription factor, MADS-box"/>
    <property type="match status" value="1"/>
</dbReference>